<evidence type="ECO:0000313" key="2">
    <source>
        <dbReference type="Proteomes" id="UP000184128"/>
    </source>
</evidence>
<dbReference type="EMBL" id="FQUF01000007">
    <property type="protein sequence ID" value="SHE51021.1"/>
    <property type="molecule type" value="Genomic_DNA"/>
</dbReference>
<gene>
    <name evidence="1" type="ORF">SAMN02745249_00567</name>
</gene>
<sequence length="123" mass="14983">MYKIKLKRAYDDVEKEDGYRVLVDRLWPRGIKKEDLHYDDWEKEIAPSSEIRKEFGHEKEKYNDFRKKYLHELAENEKADDFVEKVKEQLQKQNVTLLYGAKDRENNQAVVLKEWLGRHKLEE</sequence>
<name>A0A1M4U2H8_9LACT</name>
<dbReference type="OrthoDB" id="9790745at2"/>
<dbReference type="Pfam" id="PF22752">
    <property type="entry name" value="DUF488-N3i"/>
    <property type="match status" value="1"/>
</dbReference>
<dbReference type="RefSeq" id="WP_073296072.1">
    <property type="nucleotide sequence ID" value="NZ_FQUF01000007.1"/>
</dbReference>
<dbReference type="STRING" id="1121025.SAMN02745249_00567"/>
<accession>A0A1M4U2H8</accession>
<protein>
    <submittedName>
        <fullName evidence="1">Uncharacterized conserved protein YeaO, DUF488 family</fullName>
    </submittedName>
</protein>
<evidence type="ECO:0000313" key="1">
    <source>
        <dbReference type="EMBL" id="SHE51021.1"/>
    </source>
</evidence>
<reference evidence="1 2" key="1">
    <citation type="submission" date="2016-11" db="EMBL/GenBank/DDBJ databases">
        <authorList>
            <person name="Jaros S."/>
            <person name="Januszkiewicz K."/>
            <person name="Wedrychowicz H."/>
        </authorList>
    </citation>
    <scope>NUCLEOTIDE SEQUENCE [LARGE SCALE GENOMIC DNA]</scope>
    <source>
        <strain evidence="1 2">DSM 15692</strain>
    </source>
</reference>
<dbReference type="Proteomes" id="UP000184128">
    <property type="component" value="Unassembled WGS sequence"/>
</dbReference>
<dbReference type="AlphaFoldDB" id="A0A1M4U2H8"/>
<organism evidence="1 2">
    <name type="scientific">Atopostipes suicloacalis DSM 15692</name>
    <dbReference type="NCBI Taxonomy" id="1121025"/>
    <lineage>
        <taxon>Bacteria</taxon>
        <taxon>Bacillati</taxon>
        <taxon>Bacillota</taxon>
        <taxon>Bacilli</taxon>
        <taxon>Lactobacillales</taxon>
        <taxon>Carnobacteriaceae</taxon>
        <taxon>Atopostipes</taxon>
    </lineage>
</organism>
<dbReference type="InterPro" id="IPR052552">
    <property type="entry name" value="YeaO-like"/>
</dbReference>
<dbReference type="PANTHER" id="PTHR36849:SF1">
    <property type="entry name" value="CYTOPLASMIC PROTEIN"/>
    <property type="match status" value="1"/>
</dbReference>
<proteinExistence type="predicted"/>
<dbReference type="PANTHER" id="PTHR36849">
    <property type="entry name" value="CYTOPLASMIC PROTEIN-RELATED"/>
    <property type="match status" value="1"/>
</dbReference>
<keyword evidence="2" id="KW-1185">Reference proteome</keyword>